<name>A0ABU9IUU7_9FLAO</name>
<feature type="compositionally biased region" description="Basic and acidic residues" evidence="1">
    <location>
        <begin position="358"/>
        <end position="391"/>
    </location>
</feature>
<reference evidence="2 3" key="1">
    <citation type="submission" date="2024-04" db="EMBL/GenBank/DDBJ databases">
        <title>Flavobacterium sp. DGU38 16S ribosomal RNA gene Genome sequencing and assembly.</title>
        <authorList>
            <person name="Park S."/>
        </authorList>
    </citation>
    <scope>NUCLEOTIDE SEQUENCE [LARGE SCALE GENOMIC DNA]</scope>
    <source>
        <strain evidence="2 3">DGU38</strain>
    </source>
</reference>
<evidence type="ECO:0000313" key="3">
    <source>
        <dbReference type="Proteomes" id="UP001485226"/>
    </source>
</evidence>
<dbReference type="InterPro" id="IPR021254">
    <property type="entry name" value="DUF2806"/>
</dbReference>
<organism evidence="2 3">
    <name type="scientific">Flavobacterium calami</name>
    <dbReference type="NCBI Taxonomy" id="3139144"/>
    <lineage>
        <taxon>Bacteria</taxon>
        <taxon>Pseudomonadati</taxon>
        <taxon>Bacteroidota</taxon>
        <taxon>Flavobacteriia</taxon>
        <taxon>Flavobacteriales</taxon>
        <taxon>Flavobacteriaceae</taxon>
        <taxon>Flavobacterium</taxon>
    </lineage>
</organism>
<protein>
    <submittedName>
        <fullName evidence="2">DUF2806 domain-containing protein</fullName>
    </submittedName>
</protein>
<dbReference type="Proteomes" id="UP001485226">
    <property type="component" value="Unassembled WGS sequence"/>
</dbReference>
<evidence type="ECO:0000313" key="2">
    <source>
        <dbReference type="EMBL" id="MEL1256231.1"/>
    </source>
</evidence>
<comment type="caution">
    <text evidence="2">The sequence shown here is derived from an EMBL/GenBank/DDBJ whole genome shotgun (WGS) entry which is preliminary data.</text>
</comment>
<dbReference type="EMBL" id="JBBYHS010000043">
    <property type="protein sequence ID" value="MEL1256231.1"/>
    <property type="molecule type" value="Genomic_DNA"/>
</dbReference>
<keyword evidence="3" id="KW-1185">Reference proteome</keyword>
<sequence length="391" mass="45081">MTMQVNDILGLGKMLPIDKLIDVISSVTGRLSKPYFDKKDIDTKAYEIKKLSEARALAKADEMKIISQAIRDNFSITGGIEYNENGVLITSPKELPNQNTYIELSTPTLEERTQIRVDHREAQKQLNLESVTAYAAEQLRNEQPVTDEPIDEDWKTRFFNIAEEVSNDEMQALWGRILAGEIMKPKSYSLRTLELLRNLSKEEAECFIKFGQLAITSNTASFILNFKNEKLLEEKYQLNFGDRLLLEELGLLTANDLQFLVQETKEQKGQSVFTIGNVCVVAEKEENIPQQQIQVLVFTKIGQELLQLIETKPELDYIQLLASKIRRKGVNVKYANILEIKDGQIHHTGLQDLPLTETEIKQEEDRQKREEENLKRQEEQKRKLEERNKPK</sequence>
<proteinExistence type="predicted"/>
<accession>A0ABU9IUU7</accession>
<dbReference type="Pfam" id="PF10987">
    <property type="entry name" value="DUF2806"/>
    <property type="match status" value="1"/>
</dbReference>
<evidence type="ECO:0000256" key="1">
    <source>
        <dbReference type="SAM" id="MobiDB-lite"/>
    </source>
</evidence>
<gene>
    <name evidence="2" type="ORF">AAEO57_20790</name>
</gene>
<feature type="region of interest" description="Disordered" evidence="1">
    <location>
        <begin position="356"/>
        <end position="391"/>
    </location>
</feature>